<name>A0A0L6VDR4_9BASI</name>
<evidence type="ECO:0000313" key="1">
    <source>
        <dbReference type="EMBL" id="KNZ58906.1"/>
    </source>
</evidence>
<dbReference type="Proteomes" id="UP000037035">
    <property type="component" value="Unassembled WGS sequence"/>
</dbReference>
<dbReference type="EMBL" id="LAVV01006655">
    <property type="protein sequence ID" value="KNZ58906.1"/>
    <property type="molecule type" value="Genomic_DNA"/>
</dbReference>
<protein>
    <recommendedName>
        <fullName evidence="3">Reverse transcriptase Ty1/copia-type domain-containing protein</fullName>
    </recommendedName>
</protein>
<evidence type="ECO:0000313" key="2">
    <source>
        <dbReference type="Proteomes" id="UP000037035"/>
    </source>
</evidence>
<dbReference type="STRING" id="27349.A0A0L6VDR4"/>
<sequence>MMLLYSLHQNLQVTHIHQDTERMSRIFFHVDDLVLVGPGNDFKNKFQEHFKNSSCHEPNTILGMKFERIGHKILLSQPKHIDHGLEELGLIHCKPSQTPLTPNVKLVEATDEDHSLFKKEKFNSRFVIGLMNYIAGYTRMQHWHEVKKVWQYLCCTRDLKLTLEIKQPSQFLDIYSDVSWGNDPKHRTSQSGYICYLFGSVVSWNSSRQHNVTYSFTEAELNPLVDSFHKGTWLKSLLSDIWDIQVDAANHYIDDADLNECLLMDDMNSSSATPILTKLTIKVWMIN</sequence>
<gene>
    <name evidence="1" type="ORF">VP01_1836g7</name>
</gene>
<comment type="caution">
    <text evidence="1">The sequence shown here is derived from an EMBL/GenBank/DDBJ whole genome shotgun (WGS) entry which is preliminary data.</text>
</comment>
<reference evidence="1 2" key="1">
    <citation type="submission" date="2015-08" db="EMBL/GenBank/DDBJ databases">
        <title>Next Generation Sequencing and Analysis of the Genome of Puccinia sorghi L Schw, the Causal Agent of Maize Common Rust.</title>
        <authorList>
            <person name="Rochi L."/>
            <person name="Burguener G."/>
            <person name="Darino M."/>
            <person name="Turjanski A."/>
            <person name="Kreff E."/>
            <person name="Dieguez M.J."/>
            <person name="Sacco F."/>
        </authorList>
    </citation>
    <scope>NUCLEOTIDE SEQUENCE [LARGE SCALE GENOMIC DNA]</scope>
    <source>
        <strain evidence="1 2">RO10H11247</strain>
    </source>
</reference>
<evidence type="ECO:0008006" key="3">
    <source>
        <dbReference type="Google" id="ProtNLM"/>
    </source>
</evidence>
<accession>A0A0L6VDR4</accession>
<keyword evidence="2" id="KW-1185">Reference proteome</keyword>
<dbReference type="OrthoDB" id="128382at2759"/>
<dbReference type="VEuPathDB" id="FungiDB:VP01_1836g7"/>
<dbReference type="PANTHER" id="PTHR11439">
    <property type="entry name" value="GAG-POL-RELATED RETROTRANSPOSON"/>
    <property type="match status" value="1"/>
</dbReference>
<organism evidence="1 2">
    <name type="scientific">Puccinia sorghi</name>
    <dbReference type="NCBI Taxonomy" id="27349"/>
    <lineage>
        <taxon>Eukaryota</taxon>
        <taxon>Fungi</taxon>
        <taxon>Dikarya</taxon>
        <taxon>Basidiomycota</taxon>
        <taxon>Pucciniomycotina</taxon>
        <taxon>Pucciniomycetes</taxon>
        <taxon>Pucciniales</taxon>
        <taxon>Pucciniaceae</taxon>
        <taxon>Puccinia</taxon>
    </lineage>
</organism>
<dbReference type="CDD" id="cd09272">
    <property type="entry name" value="RNase_HI_RT_Ty1"/>
    <property type="match status" value="1"/>
</dbReference>
<proteinExistence type="predicted"/>
<dbReference type="AlphaFoldDB" id="A0A0L6VDR4"/>
<dbReference type="PANTHER" id="PTHR11439:SF483">
    <property type="entry name" value="PEPTIDE SYNTHASE GLIP-LIKE, PUTATIVE (AFU_ORTHOLOGUE AFUA_3G12920)-RELATED"/>
    <property type="match status" value="1"/>
</dbReference>